<dbReference type="PANTHER" id="PTHR47515:SF2">
    <property type="entry name" value="INTEGRASE CORE DOMAIN PROTEIN"/>
    <property type="match status" value="1"/>
</dbReference>
<dbReference type="PANTHER" id="PTHR47515">
    <property type="entry name" value="LOW CALCIUM RESPONSE LOCUS PROTEIN T"/>
    <property type="match status" value="1"/>
</dbReference>
<name>A0A5E4WGE7_9BURK</name>
<dbReference type="InterPro" id="IPR001584">
    <property type="entry name" value="Integrase_cat-core"/>
</dbReference>
<dbReference type="EMBL" id="CABPSM010000009">
    <property type="protein sequence ID" value="VVE23561.1"/>
    <property type="molecule type" value="Genomic_DNA"/>
</dbReference>
<sequence length="120" mass="13774">MIGKLALRAIRSLDQVIEWRGKPLKIRSDNGPECVSDAFREWAVRSDIVLQLIEPGKPQQNVYIERYNITVPYDGLTHYLFETVSDVQESATKWLWTYNHERPNLAIGGVPPKRKLLIAA</sequence>
<accession>A0A5E4WGE7</accession>
<gene>
    <name evidence="2" type="ORF">PHO31112_03259</name>
</gene>
<organism evidence="2 3">
    <name type="scientific">Pandoraea horticolens</name>
    <dbReference type="NCBI Taxonomy" id="2508298"/>
    <lineage>
        <taxon>Bacteria</taxon>
        <taxon>Pseudomonadati</taxon>
        <taxon>Pseudomonadota</taxon>
        <taxon>Betaproteobacteria</taxon>
        <taxon>Burkholderiales</taxon>
        <taxon>Burkholderiaceae</taxon>
        <taxon>Pandoraea</taxon>
    </lineage>
</organism>
<evidence type="ECO:0000259" key="1">
    <source>
        <dbReference type="PROSITE" id="PS50994"/>
    </source>
</evidence>
<dbReference type="Pfam" id="PF13683">
    <property type="entry name" value="rve_3"/>
    <property type="match status" value="1"/>
</dbReference>
<reference evidence="2 3" key="1">
    <citation type="submission" date="2019-08" db="EMBL/GenBank/DDBJ databases">
        <authorList>
            <person name="Peeters C."/>
        </authorList>
    </citation>
    <scope>NUCLEOTIDE SEQUENCE [LARGE SCALE GENOMIC DNA]</scope>
    <source>
        <strain evidence="2 3">LMG 31112</strain>
    </source>
</reference>
<dbReference type="GO" id="GO:0003676">
    <property type="term" value="F:nucleic acid binding"/>
    <property type="evidence" value="ECO:0007669"/>
    <property type="project" value="InterPro"/>
</dbReference>
<keyword evidence="3" id="KW-1185">Reference proteome</keyword>
<dbReference type="PROSITE" id="PS50994">
    <property type="entry name" value="INTEGRASE"/>
    <property type="match status" value="1"/>
</dbReference>
<dbReference type="AlphaFoldDB" id="A0A5E4WGE7"/>
<dbReference type="SUPFAM" id="SSF53098">
    <property type="entry name" value="Ribonuclease H-like"/>
    <property type="match status" value="1"/>
</dbReference>
<dbReference type="Proteomes" id="UP000343317">
    <property type="component" value="Unassembled WGS sequence"/>
</dbReference>
<protein>
    <submittedName>
        <fullName evidence="2">Integrase, catalytic region</fullName>
    </submittedName>
</protein>
<dbReference type="InterPro" id="IPR012337">
    <property type="entry name" value="RNaseH-like_sf"/>
</dbReference>
<dbReference type="InterPro" id="IPR036397">
    <property type="entry name" value="RNaseH_sf"/>
</dbReference>
<feature type="domain" description="Integrase catalytic" evidence="1">
    <location>
        <begin position="1"/>
        <end position="120"/>
    </location>
</feature>
<proteinExistence type="predicted"/>
<dbReference type="Gene3D" id="3.30.420.10">
    <property type="entry name" value="Ribonuclease H-like superfamily/Ribonuclease H"/>
    <property type="match status" value="1"/>
</dbReference>
<evidence type="ECO:0000313" key="3">
    <source>
        <dbReference type="Proteomes" id="UP000343317"/>
    </source>
</evidence>
<dbReference type="GO" id="GO:0015074">
    <property type="term" value="P:DNA integration"/>
    <property type="evidence" value="ECO:0007669"/>
    <property type="project" value="InterPro"/>
</dbReference>
<evidence type="ECO:0000313" key="2">
    <source>
        <dbReference type="EMBL" id="VVE23561.1"/>
    </source>
</evidence>